<evidence type="ECO:0000313" key="2">
    <source>
        <dbReference type="EMBL" id="AKU18188.1"/>
    </source>
</evidence>
<name>A0A0K1JNL9_9MICO</name>
<gene>
    <name evidence="2" type="ORF">VV02_23955</name>
</gene>
<proteinExistence type="predicted"/>
<feature type="transmembrane region" description="Helical" evidence="1">
    <location>
        <begin position="188"/>
        <end position="210"/>
    </location>
</feature>
<reference evidence="2 3" key="1">
    <citation type="submission" date="2015-03" db="EMBL/GenBank/DDBJ databases">
        <title>Luteipulveratus halotolerans sp. nov., a novel actinobacterium (Dermacoccaceae) from Sarawak, Malaysia.</title>
        <authorList>
            <person name="Juboi H."/>
            <person name="Basik A."/>
            <person name="Shamsul S.S."/>
            <person name="Arnold P."/>
            <person name="Schmitt E.K."/>
            <person name="Sanglier J.-J."/>
            <person name="Yeo T."/>
        </authorList>
    </citation>
    <scope>NUCLEOTIDE SEQUENCE [LARGE SCALE GENOMIC DNA]</scope>
    <source>
        <strain evidence="2 3">MN07-A0370</strain>
    </source>
</reference>
<evidence type="ECO:0000256" key="1">
    <source>
        <dbReference type="SAM" id="Phobius"/>
    </source>
</evidence>
<accession>A0A0K1JNL9</accession>
<dbReference type="RefSeq" id="WP_052595703.1">
    <property type="nucleotide sequence ID" value="NZ_CP011112.1"/>
</dbReference>
<dbReference type="KEGG" id="lmoi:VV02_23955"/>
<dbReference type="EMBL" id="CP011112">
    <property type="protein sequence ID" value="AKU18188.1"/>
    <property type="molecule type" value="Genomic_DNA"/>
</dbReference>
<keyword evidence="3" id="KW-1185">Reference proteome</keyword>
<feature type="transmembrane region" description="Helical" evidence="1">
    <location>
        <begin position="107"/>
        <end position="126"/>
    </location>
</feature>
<keyword evidence="1" id="KW-0812">Transmembrane</keyword>
<evidence type="ECO:0000313" key="3">
    <source>
        <dbReference type="Proteomes" id="UP000066480"/>
    </source>
</evidence>
<dbReference type="Proteomes" id="UP000066480">
    <property type="component" value="Chromosome"/>
</dbReference>
<keyword evidence="1" id="KW-1133">Transmembrane helix</keyword>
<organism evidence="2 3">
    <name type="scientific">Luteipulveratus mongoliensis</name>
    <dbReference type="NCBI Taxonomy" id="571913"/>
    <lineage>
        <taxon>Bacteria</taxon>
        <taxon>Bacillati</taxon>
        <taxon>Actinomycetota</taxon>
        <taxon>Actinomycetes</taxon>
        <taxon>Micrococcales</taxon>
        <taxon>Dermacoccaceae</taxon>
        <taxon>Luteipulveratus</taxon>
    </lineage>
</organism>
<keyword evidence="1" id="KW-0472">Membrane</keyword>
<sequence length="283" mass="31207">MGTVLLTSALGTLVVYTIVRVEQLITSDLWIQHRGVAWLKVAKRASAGQLRDPEYVDRLFERFGGGTTPWLFVGIKSYRLRRLSRHLEASGAYRRARAVNLFRTVFWQYYTFPFLVAILLCALSLTGRHTDSIRYLMLAEAALLIVGYIAICAESVFALLLFGSWSPWYHRFPKVPRSTKQNTKVDELQFAGGALMLLGFVALVPLQLIVDSQFGAHAHGNGVTRISALGWAAREVINWTFTIGDPVPVVNGYGTVADTVCALTALLGLGSLATLLGKAVFKS</sequence>
<dbReference type="AlphaFoldDB" id="A0A0K1JNL9"/>
<protein>
    <submittedName>
        <fullName evidence="2">Uncharacterized protein</fullName>
    </submittedName>
</protein>
<feature type="transmembrane region" description="Helical" evidence="1">
    <location>
        <begin position="138"/>
        <end position="168"/>
    </location>
</feature>